<evidence type="ECO:0000313" key="2">
    <source>
        <dbReference type="Proteomes" id="UP000276133"/>
    </source>
</evidence>
<dbReference type="Proteomes" id="UP000276133">
    <property type="component" value="Unassembled WGS sequence"/>
</dbReference>
<keyword evidence="2" id="KW-1185">Reference proteome</keyword>
<gene>
    <name evidence="1" type="ORF">BpHYR1_053529</name>
</gene>
<reference evidence="1 2" key="1">
    <citation type="journal article" date="2018" name="Sci. Rep.">
        <title>Genomic signatures of local adaptation to the degree of environmental predictability in rotifers.</title>
        <authorList>
            <person name="Franch-Gras L."/>
            <person name="Hahn C."/>
            <person name="Garcia-Roger E.M."/>
            <person name="Carmona M.J."/>
            <person name="Serra M."/>
            <person name="Gomez A."/>
        </authorList>
    </citation>
    <scope>NUCLEOTIDE SEQUENCE [LARGE SCALE GENOMIC DNA]</scope>
    <source>
        <strain evidence="1">HYR1</strain>
    </source>
</reference>
<name>A0A3M7P950_BRAPC</name>
<evidence type="ECO:0000313" key="1">
    <source>
        <dbReference type="EMBL" id="RMZ95616.1"/>
    </source>
</evidence>
<sequence length="73" mass="8286">MKVYQFRKANAKVNEICLGKGVKKEFKAAISVKNLKIKSFSCSFHKEQYTVSIEILVITNLPGSRFIAKDNAY</sequence>
<accession>A0A3M7P950</accession>
<organism evidence="1 2">
    <name type="scientific">Brachionus plicatilis</name>
    <name type="common">Marine rotifer</name>
    <name type="synonym">Brachionus muelleri</name>
    <dbReference type="NCBI Taxonomy" id="10195"/>
    <lineage>
        <taxon>Eukaryota</taxon>
        <taxon>Metazoa</taxon>
        <taxon>Spiralia</taxon>
        <taxon>Gnathifera</taxon>
        <taxon>Rotifera</taxon>
        <taxon>Eurotatoria</taxon>
        <taxon>Monogononta</taxon>
        <taxon>Pseudotrocha</taxon>
        <taxon>Ploima</taxon>
        <taxon>Brachionidae</taxon>
        <taxon>Brachionus</taxon>
    </lineage>
</organism>
<dbReference type="AlphaFoldDB" id="A0A3M7P950"/>
<comment type="caution">
    <text evidence="1">The sequence shown here is derived from an EMBL/GenBank/DDBJ whole genome shotgun (WGS) entry which is preliminary data.</text>
</comment>
<protein>
    <submittedName>
        <fullName evidence="1">Uncharacterized protein</fullName>
    </submittedName>
</protein>
<dbReference type="EMBL" id="REGN01012360">
    <property type="protein sequence ID" value="RMZ95616.1"/>
    <property type="molecule type" value="Genomic_DNA"/>
</dbReference>
<proteinExistence type="predicted"/>